<dbReference type="Proteomes" id="UP000719267">
    <property type="component" value="Unassembled WGS sequence"/>
</dbReference>
<keyword evidence="2" id="KW-1185">Reference proteome</keyword>
<organism evidence="1 2">
    <name type="scientific">Mesonia aestuariivivens</name>
    <dbReference type="NCBI Taxonomy" id="2796128"/>
    <lineage>
        <taxon>Bacteria</taxon>
        <taxon>Pseudomonadati</taxon>
        <taxon>Bacteroidota</taxon>
        <taxon>Flavobacteriia</taxon>
        <taxon>Flavobacteriales</taxon>
        <taxon>Flavobacteriaceae</taxon>
        <taxon>Mesonia</taxon>
    </lineage>
</organism>
<proteinExistence type="predicted"/>
<name>A0ABS6W465_9FLAO</name>
<dbReference type="EMBL" id="JAHWDF010000011">
    <property type="protein sequence ID" value="MBW2962276.1"/>
    <property type="molecule type" value="Genomic_DNA"/>
</dbReference>
<comment type="caution">
    <text evidence="1">The sequence shown here is derived from an EMBL/GenBank/DDBJ whole genome shotgun (WGS) entry which is preliminary data.</text>
</comment>
<gene>
    <name evidence="1" type="ORF">KW502_10735</name>
</gene>
<dbReference type="RefSeq" id="WP_219040561.1">
    <property type="nucleotide sequence ID" value="NZ_JAHWDF010000011.1"/>
</dbReference>
<evidence type="ECO:0000313" key="2">
    <source>
        <dbReference type="Proteomes" id="UP000719267"/>
    </source>
</evidence>
<reference evidence="1 2" key="1">
    <citation type="submission" date="2021-07" db="EMBL/GenBank/DDBJ databases">
        <title>Mesonia aestuariivivens sp. nov., isolated from a tidal flat.</title>
        <authorList>
            <person name="Kim Y.-O."/>
            <person name="Yoon J.-H."/>
        </authorList>
    </citation>
    <scope>NUCLEOTIDE SEQUENCE [LARGE SCALE GENOMIC DNA]</scope>
    <source>
        <strain evidence="1 2">JHPTF-M18</strain>
    </source>
</reference>
<protein>
    <submittedName>
        <fullName evidence="1">Uncharacterized protein</fullName>
    </submittedName>
</protein>
<evidence type="ECO:0000313" key="1">
    <source>
        <dbReference type="EMBL" id="MBW2962276.1"/>
    </source>
</evidence>
<sequence length="90" mass="10202">MSDAEVAAHLTEFSHNNAEISKAYAPEFVIPVYNIFVSITKNDKEAALVLTKNYVSRGYDCLNKKWLKKEYPALFKKIFEGITAPQTTTK</sequence>
<accession>A0ABS6W465</accession>